<gene>
    <name evidence="1" type="ORF">DC20_04460</name>
</gene>
<protein>
    <submittedName>
        <fullName evidence="1">Uncharacterized protein</fullName>
    </submittedName>
</protein>
<proteinExistence type="predicted"/>
<dbReference type="KEGG" id="rti:DC20_04460"/>
<reference evidence="1 2" key="1">
    <citation type="submission" date="2015-08" db="EMBL/GenBank/DDBJ databases">
        <title>Complete genome sequence of Rufibacter tibetensis strain 1351t, a radiation-resistant bacterium from tibet plateau.</title>
        <authorList>
            <person name="Dai J."/>
        </authorList>
    </citation>
    <scope>NUCLEOTIDE SEQUENCE [LARGE SCALE GENOMIC DNA]</scope>
    <source>
        <strain evidence="1 2">1351</strain>
    </source>
</reference>
<keyword evidence="2" id="KW-1185">Reference proteome</keyword>
<evidence type="ECO:0000313" key="2">
    <source>
        <dbReference type="Proteomes" id="UP000061382"/>
    </source>
</evidence>
<sequence length="90" mass="10454">MKQGFAFVGAMRKWGKVTCWLKRRLYGIGIEAKFICMCNFHQGSSYQRDYRQLLGQTTSSKLNKCWFADGSTSLIFYIDLLDAFSTWFGK</sequence>
<dbReference type="EMBL" id="CP012643">
    <property type="protein sequence ID" value="ALI98367.1"/>
    <property type="molecule type" value="Genomic_DNA"/>
</dbReference>
<organism evidence="1 2">
    <name type="scientific">Rufibacter tibetensis</name>
    <dbReference type="NCBI Taxonomy" id="512763"/>
    <lineage>
        <taxon>Bacteria</taxon>
        <taxon>Pseudomonadati</taxon>
        <taxon>Bacteroidota</taxon>
        <taxon>Cytophagia</taxon>
        <taxon>Cytophagales</taxon>
        <taxon>Hymenobacteraceae</taxon>
        <taxon>Rufibacter</taxon>
    </lineage>
</organism>
<dbReference type="AlphaFoldDB" id="A0A0P0CGY8"/>
<name>A0A0P0CGY8_9BACT</name>
<evidence type="ECO:0000313" key="1">
    <source>
        <dbReference type="EMBL" id="ALI98367.1"/>
    </source>
</evidence>
<accession>A0A0P0CGY8</accession>
<dbReference type="Proteomes" id="UP000061382">
    <property type="component" value="Chromosome"/>
</dbReference>